<protein>
    <submittedName>
        <fullName evidence="1">Uncharacterized protein</fullName>
    </submittedName>
</protein>
<dbReference type="AlphaFoldDB" id="A0A061QLA0"/>
<accession>A0A061QLA0</accession>
<feature type="non-terminal residue" evidence="1">
    <location>
        <position position="1"/>
    </location>
</feature>
<evidence type="ECO:0000313" key="1">
    <source>
        <dbReference type="EMBL" id="JAC60523.1"/>
    </source>
</evidence>
<sequence length="67" mass="7268">YPSCNVLKDIQLAVEGEPVGEVHNNVAKAAPPQESLVNAFGEVCHSNDPAGSRLYTREKLQKLAHVK</sequence>
<organism evidence="1">
    <name type="scientific">Tetraselmis sp. GSL018</name>
    <dbReference type="NCBI Taxonomy" id="582737"/>
    <lineage>
        <taxon>Eukaryota</taxon>
        <taxon>Viridiplantae</taxon>
        <taxon>Chlorophyta</taxon>
        <taxon>core chlorophytes</taxon>
        <taxon>Chlorodendrophyceae</taxon>
        <taxon>Chlorodendrales</taxon>
        <taxon>Chlorodendraceae</taxon>
        <taxon>Tetraselmis</taxon>
    </lineage>
</organism>
<name>A0A061QLA0_9CHLO</name>
<reference evidence="1" key="1">
    <citation type="submission" date="2014-05" db="EMBL/GenBank/DDBJ databases">
        <title>The transcriptome of the halophilic microalga Tetraselmis sp. GSL018 isolated from the Great Salt Lake, Utah.</title>
        <authorList>
            <person name="Jinkerson R.E."/>
            <person name="D'Adamo S."/>
            <person name="Posewitz M.C."/>
        </authorList>
    </citation>
    <scope>NUCLEOTIDE SEQUENCE</scope>
    <source>
        <strain evidence="1">GSL018</strain>
    </source>
</reference>
<dbReference type="EMBL" id="GBEZ01026710">
    <property type="protein sequence ID" value="JAC60523.1"/>
    <property type="molecule type" value="Transcribed_RNA"/>
</dbReference>
<proteinExistence type="predicted"/>
<gene>
    <name evidence="1" type="ORF">TSPGSL018_28753</name>
</gene>